<name>G0AK88_COLFT</name>
<dbReference type="STRING" id="1005048.CFU_2187"/>
<feature type="transmembrane region" description="Helical" evidence="7">
    <location>
        <begin position="429"/>
        <end position="449"/>
    </location>
</feature>
<dbReference type="Gene3D" id="1.20.1250.20">
    <property type="entry name" value="MFS general substrate transporter like domains"/>
    <property type="match status" value="1"/>
</dbReference>
<keyword evidence="4 7" id="KW-0812">Transmembrane</keyword>
<dbReference type="HOGENOM" id="CLU_034180_16_0_4"/>
<dbReference type="CDD" id="cd06173">
    <property type="entry name" value="MFS_MefA_like"/>
    <property type="match status" value="1"/>
</dbReference>
<evidence type="ECO:0000256" key="4">
    <source>
        <dbReference type="ARBA" id="ARBA00022692"/>
    </source>
</evidence>
<comment type="subcellular location">
    <subcellularLocation>
        <location evidence="1">Cell membrane</location>
        <topology evidence="1">Multi-pass membrane protein</topology>
    </subcellularLocation>
</comment>
<dbReference type="EC" id="2.6.1.76" evidence="8"/>
<feature type="transmembrane region" description="Helical" evidence="7">
    <location>
        <begin position="339"/>
        <end position="364"/>
    </location>
</feature>
<dbReference type="Proteomes" id="UP000008392">
    <property type="component" value="Chromosome"/>
</dbReference>
<keyword evidence="3" id="KW-1003">Cell membrane</keyword>
<dbReference type="Pfam" id="PF07690">
    <property type="entry name" value="MFS_1"/>
    <property type="match status" value="1"/>
</dbReference>
<feature type="transmembrane region" description="Helical" evidence="7">
    <location>
        <begin position="28"/>
        <end position="59"/>
    </location>
</feature>
<evidence type="ECO:0000256" key="2">
    <source>
        <dbReference type="ARBA" id="ARBA00022448"/>
    </source>
</evidence>
<dbReference type="PANTHER" id="PTHR23513:SF9">
    <property type="entry name" value="ENTEROBACTIN EXPORTER ENTS"/>
    <property type="match status" value="1"/>
</dbReference>
<feature type="transmembrane region" description="Helical" evidence="7">
    <location>
        <begin position="376"/>
        <end position="399"/>
    </location>
</feature>
<dbReference type="KEGG" id="cfu:CFU_2187"/>
<reference evidence="8 9" key="3">
    <citation type="journal article" date="2008" name="FEMS Microbiol. Ecol.">
        <title>Identification and characterization of genes underlying chitinolysis in Collimonas fungivorans Ter331.</title>
        <authorList>
            <person name="Fritsche K."/>
            <person name="de Boer W."/>
            <person name="Gerards S."/>
            <person name="van den Berg M."/>
            <person name="van Veen J.A."/>
            <person name="Leveau J.H."/>
        </authorList>
    </citation>
    <scope>NUCLEOTIDE SEQUENCE [LARGE SCALE GENOMIC DNA]</scope>
    <source>
        <strain evidence="8 9">Ter331</strain>
    </source>
</reference>
<keyword evidence="9" id="KW-1185">Reference proteome</keyword>
<accession>G0AK88</accession>
<gene>
    <name evidence="8" type="ordered locus">CFU_2187</name>
</gene>
<reference evidence="8 9" key="1">
    <citation type="journal article" date="2004" name="Environ. Microbiol.">
        <title>Phylogeny-function analysis of (meta)genomic libraries: screening for expression of ribosomal RNA genes by large-insert library fluorescent in situ hybridization (LIL-FISH).</title>
        <authorList>
            <person name="Leveau J.H."/>
            <person name="Gerards S."/>
            <person name="de Boer W."/>
            <person name="van Veen J.A."/>
        </authorList>
    </citation>
    <scope>NUCLEOTIDE SEQUENCE [LARGE SCALE GENOMIC DNA]</scope>
    <source>
        <strain evidence="8 9">Ter331</strain>
    </source>
</reference>
<dbReference type="GO" id="GO:0005886">
    <property type="term" value="C:plasma membrane"/>
    <property type="evidence" value="ECO:0007669"/>
    <property type="project" value="UniProtKB-SubCell"/>
</dbReference>
<evidence type="ECO:0000256" key="6">
    <source>
        <dbReference type="ARBA" id="ARBA00023136"/>
    </source>
</evidence>
<reference evidence="8 9" key="5">
    <citation type="journal article" date="2011" name="ISME J.">
        <title>Dual transcriptional profiling of a bacterial/fungal confrontation: Collimonas fungivorans versus Aspergillus niger.</title>
        <authorList>
            <person name="Mela F."/>
            <person name="Fritsche K."/>
            <person name="de Boer W."/>
            <person name="van Veen J.A."/>
            <person name="de Graaff L.H."/>
            <person name="van den Berg M."/>
            <person name="Leveau J.H."/>
        </authorList>
    </citation>
    <scope>NUCLEOTIDE SEQUENCE [LARGE SCALE GENOMIC DNA]</scope>
    <source>
        <strain evidence="8 9">Ter331</strain>
    </source>
</reference>
<reference evidence="9" key="6">
    <citation type="submission" date="2011-05" db="EMBL/GenBank/DDBJ databases">
        <title>Complete sequence of Collimonas fungivorans Ter331.</title>
        <authorList>
            <person name="Leveau J.H."/>
        </authorList>
    </citation>
    <scope>NUCLEOTIDE SEQUENCE [LARGE SCALE GENOMIC DNA]</scope>
    <source>
        <strain evidence="9">Ter331</strain>
    </source>
</reference>
<evidence type="ECO:0000313" key="8">
    <source>
        <dbReference type="EMBL" id="AEK62015.1"/>
    </source>
</evidence>
<dbReference type="eggNOG" id="COG0477">
    <property type="taxonomic scope" value="Bacteria"/>
</dbReference>
<reference evidence="8 9" key="4">
    <citation type="journal article" date="2010" name="Environ. Microbiol.">
        <title>The bacterial genus Collimonas: mycophagy, weathering and other adaptive solutions to life in oligotrophic soil environments.</title>
        <authorList>
            <person name="Leveau J.H."/>
            <person name="Uroz S."/>
            <person name="de Boer W."/>
        </authorList>
    </citation>
    <scope>NUCLEOTIDE SEQUENCE [LARGE SCALE GENOMIC DNA]</scope>
    <source>
        <strain evidence="8 9">Ter331</strain>
    </source>
</reference>
<dbReference type="GO" id="GO:0022857">
    <property type="term" value="F:transmembrane transporter activity"/>
    <property type="evidence" value="ECO:0007669"/>
    <property type="project" value="InterPro"/>
</dbReference>
<feature type="transmembrane region" description="Helical" evidence="7">
    <location>
        <begin position="162"/>
        <end position="188"/>
    </location>
</feature>
<evidence type="ECO:0000256" key="7">
    <source>
        <dbReference type="SAM" id="Phobius"/>
    </source>
</evidence>
<dbReference type="SUPFAM" id="SSF103473">
    <property type="entry name" value="MFS general substrate transporter"/>
    <property type="match status" value="1"/>
</dbReference>
<evidence type="ECO:0000256" key="5">
    <source>
        <dbReference type="ARBA" id="ARBA00022989"/>
    </source>
</evidence>
<keyword evidence="8" id="KW-0032">Aminotransferase</keyword>
<dbReference type="InterPro" id="IPR011701">
    <property type="entry name" value="MFS"/>
</dbReference>
<feature type="transmembrane region" description="Helical" evidence="7">
    <location>
        <begin position="125"/>
        <end position="141"/>
    </location>
</feature>
<dbReference type="RefSeq" id="WP_014006168.1">
    <property type="nucleotide sequence ID" value="NC_015856.1"/>
</dbReference>
<feature type="transmembrane region" description="Helical" evidence="7">
    <location>
        <begin position="194"/>
        <end position="212"/>
    </location>
</feature>
<evidence type="ECO:0000256" key="3">
    <source>
        <dbReference type="ARBA" id="ARBA00022475"/>
    </source>
</evidence>
<evidence type="ECO:0000313" key="9">
    <source>
        <dbReference type="Proteomes" id="UP000008392"/>
    </source>
</evidence>
<dbReference type="AlphaFoldDB" id="G0AK88"/>
<dbReference type="InterPro" id="IPR036259">
    <property type="entry name" value="MFS_trans_sf"/>
</dbReference>
<keyword evidence="5 7" id="KW-1133">Transmembrane helix</keyword>
<organism evidence="8 9">
    <name type="scientific">Collimonas fungivorans (strain Ter331)</name>
    <dbReference type="NCBI Taxonomy" id="1005048"/>
    <lineage>
        <taxon>Bacteria</taxon>
        <taxon>Pseudomonadati</taxon>
        <taxon>Pseudomonadota</taxon>
        <taxon>Betaproteobacteria</taxon>
        <taxon>Burkholderiales</taxon>
        <taxon>Oxalobacteraceae</taxon>
        <taxon>Collimonas</taxon>
    </lineage>
</organism>
<keyword evidence="8" id="KW-0808">Transferase</keyword>
<feature type="transmembrane region" description="Helical" evidence="7">
    <location>
        <begin position="98"/>
        <end position="119"/>
    </location>
</feature>
<dbReference type="GO" id="GO:0045303">
    <property type="term" value="F:diaminobutyrate-2-oxoglutarate transaminase activity"/>
    <property type="evidence" value="ECO:0007669"/>
    <property type="project" value="UniProtKB-EC"/>
</dbReference>
<evidence type="ECO:0000256" key="1">
    <source>
        <dbReference type="ARBA" id="ARBA00004651"/>
    </source>
</evidence>
<reference evidence="8 9" key="2">
    <citation type="journal article" date="2006" name="J. Microbiol. Methods">
        <title>Genomic flank-sequencing of plasposon insertion sites for rapid identification of functional genes.</title>
        <authorList>
            <person name="Leveau J.H."/>
            <person name="Gerards S."/>
            <person name="Fritsche K."/>
            <person name="Zondag G."/>
            <person name="van Veen J.A."/>
        </authorList>
    </citation>
    <scope>NUCLEOTIDE SEQUENCE [LARGE SCALE GENOMIC DNA]</scope>
    <source>
        <strain evidence="8 9">Ter331</strain>
    </source>
</reference>
<feature type="transmembrane region" description="Helical" evidence="7">
    <location>
        <begin position="257"/>
        <end position="275"/>
    </location>
</feature>
<keyword evidence="2" id="KW-0813">Transport</keyword>
<feature type="transmembrane region" description="Helical" evidence="7">
    <location>
        <begin position="315"/>
        <end position="333"/>
    </location>
</feature>
<sequence>MPEVSVEGQLPSSNEEVRKQFRQAASPAVARLTFGLLWLSETAFDLGSTLVSFAVGVWIFSHTGSAQDYSLSVLAAALASMLVTPVAGALADRYDRRWVVLGCDVAAILCTAAVLLSLLADRMSVTAFYLYAAAAAAIGALRRPAIRVAVSNFIPKDRFAQVGGLTGISRSIVQVGAPAASGFLMAYFGLQAVMAVQFCLLAAGALLVFGALTRAGGAARGGSASAALAQGSFWTSARTSFSGALGYLKEQPLMRSLLLYGALVQCLMVLATTMLTPMVLSTHATEALGTVMSVGIVGGLAGSMLVASSVIKRDLMLWILVCDAVQSAAVLGAGLSTSVAVWCACAFACLFCGSTSVACSYALWMRKAPLAHQGSVFALLAASNMLVMCLVLLAGGYLADAVLEPAFAAGGALSASIGGWFGSGKGRGIGFLFFLCGLCGLALTLLALASSRLRRLDVLVPERAED</sequence>
<keyword evidence="6 7" id="KW-0472">Membrane</keyword>
<feature type="transmembrane region" description="Helical" evidence="7">
    <location>
        <begin position="71"/>
        <end position="91"/>
    </location>
</feature>
<protein>
    <submittedName>
        <fullName evidence="8">Pyridoxal phosphate-dependent aminotransferase</fullName>
        <ecNumber evidence="8">2.6.1.76</ecNumber>
    </submittedName>
</protein>
<feature type="transmembrane region" description="Helical" evidence="7">
    <location>
        <begin position="287"/>
        <end position="308"/>
    </location>
</feature>
<dbReference type="EMBL" id="CP002745">
    <property type="protein sequence ID" value="AEK62015.1"/>
    <property type="molecule type" value="Genomic_DNA"/>
</dbReference>
<proteinExistence type="predicted"/>
<dbReference type="PANTHER" id="PTHR23513">
    <property type="entry name" value="INTEGRAL MEMBRANE EFFLUX PROTEIN-RELATED"/>
    <property type="match status" value="1"/>
</dbReference>